<evidence type="ECO:0000256" key="1">
    <source>
        <dbReference type="ARBA" id="ARBA00022691"/>
    </source>
</evidence>
<sequence length="382" mass="42633">MFTFHIGDEVFAKACMNTEAVGMSDAPDDELAEQEGYDEHDYDAYDGDEPYDEGMPYKPPGSEGKETNLFEANVPKAFLIPERLRDKPYELIEAANDWHYAMMNDHPRNEFYRDCLRRVVTPESIVLEIGAGSGLLSIIAASLGAKAVIAIEANRHLANVAREIIRRNGFESRIHIINKMSTECQPEEVAAYGGTPTVLLSEILGTLLLGESALHYVMDARQRLVAHNAAVVPRAGCQFATLVESQDIESITSVRSWEGIDLGWFNTLQDTTSMVFTKQYGFRFSSCHYRELAARQAVLHVDFAYDVVGLWRGEMRQRVQATKSGKWGQGLQLIEDLSQAAAGMAPAPFVVTEGEWLILVTRYSADGVTLQFQLERDIPRAD</sequence>
<organism evidence="4 5">
    <name type="scientific">Chrysochromulina tobinii</name>
    <dbReference type="NCBI Taxonomy" id="1460289"/>
    <lineage>
        <taxon>Eukaryota</taxon>
        <taxon>Haptista</taxon>
        <taxon>Haptophyta</taxon>
        <taxon>Prymnesiophyceae</taxon>
        <taxon>Prymnesiales</taxon>
        <taxon>Chrysochromulinaceae</taxon>
        <taxon>Chrysochromulina</taxon>
    </lineage>
</organism>
<evidence type="ECO:0000256" key="3">
    <source>
        <dbReference type="SAM" id="MobiDB-lite"/>
    </source>
</evidence>
<dbReference type="AlphaFoldDB" id="A0A0M0JW76"/>
<dbReference type="PROSITE" id="PS51678">
    <property type="entry name" value="SAM_MT_PRMT"/>
    <property type="match status" value="1"/>
</dbReference>
<keyword evidence="5" id="KW-1185">Reference proteome</keyword>
<comment type="caution">
    <text evidence="4">The sequence shown here is derived from an EMBL/GenBank/DDBJ whole genome shotgun (WGS) entry which is preliminary data.</text>
</comment>
<dbReference type="GO" id="GO:0042054">
    <property type="term" value="F:histone methyltransferase activity"/>
    <property type="evidence" value="ECO:0007669"/>
    <property type="project" value="TreeGrafter"/>
</dbReference>
<dbReference type="InterPro" id="IPR029063">
    <property type="entry name" value="SAM-dependent_MTases_sf"/>
</dbReference>
<protein>
    <submittedName>
        <fullName evidence="4">Arginine n-type iii</fullName>
    </submittedName>
</protein>
<dbReference type="Gene3D" id="2.70.160.11">
    <property type="entry name" value="Hnrnp arginine n-methyltransferase1"/>
    <property type="match status" value="2"/>
</dbReference>
<keyword evidence="2" id="KW-0489">Methyltransferase</keyword>
<proteinExistence type="predicted"/>
<dbReference type="SUPFAM" id="SSF53335">
    <property type="entry name" value="S-adenosyl-L-methionine-dependent methyltransferases"/>
    <property type="match status" value="1"/>
</dbReference>
<dbReference type="Pfam" id="PF06325">
    <property type="entry name" value="PrmA"/>
    <property type="match status" value="1"/>
</dbReference>
<evidence type="ECO:0000256" key="2">
    <source>
        <dbReference type="PROSITE-ProRule" id="PRU01015"/>
    </source>
</evidence>
<dbReference type="PANTHER" id="PTHR11006">
    <property type="entry name" value="PROTEIN ARGININE N-METHYLTRANSFERASE"/>
    <property type="match status" value="1"/>
</dbReference>
<dbReference type="Gene3D" id="3.40.50.150">
    <property type="entry name" value="Vaccinia Virus protein VP39"/>
    <property type="match status" value="1"/>
</dbReference>
<feature type="region of interest" description="Disordered" evidence="3">
    <location>
        <begin position="34"/>
        <end position="62"/>
    </location>
</feature>
<dbReference type="EMBL" id="JWZX01002205">
    <property type="protein sequence ID" value="KOO30542.1"/>
    <property type="molecule type" value="Genomic_DNA"/>
</dbReference>
<dbReference type="GO" id="GO:0016274">
    <property type="term" value="F:protein-arginine N-methyltransferase activity"/>
    <property type="evidence" value="ECO:0007669"/>
    <property type="project" value="InterPro"/>
</dbReference>
<dbReference type="CDD" id="cd02440">
    <property type="entry name" value="AdoMet_MTases"/>
    <property type="match status" value="1"/>
</dbReference>
<evidence type="ECO:0000313" key="5">
    <source>
        <dbReference type="Proteomes" id="UP000037460"/>
    </source>
</evidence>
<accession>A0A0M0JW76</accession>
<reference evidence="5" key="1">
    <citation type="journal article" date="2015" name="PLoS Genet.">
        <title>Genome Sequence and Transcriptome Analyses of Chrysochromulina tobin: Metabolic Tools for Enhanced Algal Fitness in the Prominent Order Prymnesiales (Haptophyceae).</title>
        <authorList>
            <person name="Hovde B.T."/>
            <person name="Deodato C.R."/>
            <person name="Hunsperger H.M."/>
            <person name="Ryken S.A."/>
            <person name="Yost W."/>
            <person name="Jha R.K."/>
            <person name="Patterson J."/>
            <person name="Monnat R.J. Jr."/>
            <person name="Barlow S.B."/>
            <person name="Starkenburg S.R."/>
            <person name="Cattolico R.A."/>
        </authorList>
    </citation>
    <scope>NUCLEOTIDE SEQUENCE</scope>
    <source>
        <strain evidence="5">CCMP291</strain>
    </source>
</reference>
<evidence type="ECO:0000313" key="4">
    <source>
        <dbReference type="EMBL" id="KOO30542.1"/>
    </source>
</evidence>
<dbReference type="Proteomes" id="UP000037460">
    <property type="component" value="Unassembled WGS sequence"/>
</dbReference>
<name>A0A0M0JW76_9EUKA</name>
<dbReference type="PANTHER" id="PTHR11006:SF4">
    <property type="entry name" value="PROTEIN ARGININE N-METHYLTRANSFERASE 7"/>
    <property type="match status" value="1"/>
</dbReference>
<dbReference type="InterPro" id="IPR025799">
    <property type="entry name" value="Arg_MeTrfase"/>
</dbReference>
<gene>
    <name evidence="4" type="ORF">Ctob_004988</name>
</gene>
<keyword evidence="2" id="KW-0808">Transferase</keyword>
<dbReference type="GO" id="GO:0032259">
    <property type="term" value="P:methylation"/>
    <property type="evidence" value="ECO:0007669"/>
    <property type="project" value="UniProtKB-KW"/>
</dbReference>
<dbReference type="OrthoDB" id="412876at2759"/>
<keyword evidence="1 2" id="KW-0949">S-adenosyl-L-methionine</keyword>